<dbReference type="GO" id="GO:0016491">
    <property type="term" value="F:oxidoreductase activity"/>
    <property type="evidence" value="ECO:0007669"/>
    <property type="project" value="InterPro"/>
</dbReference>
<dbReference type="GO" id="GO:0010181">
    <property type="term" value="F:FMN binding"/>
    <property type="evidence" value="ECO:0007669"/>
    <property type="project" value="InterPro"/>
</dbReference>
<reference evidence="3" key="1">
    <citation type="submission" date="2020-10" db="EMBL/GenBank/DDBJ databases">
        <authorList>
            <person name="Gilroy R."/>
        </authorList>
    </citation>
    <scope>NUCLEOTIDE SEQUENCE</scope>
    <source>
        <strain evidence="3">3924</strain>
    </source>
</reference>
<dbReference type="PANTHER" id="PTHR43717:SF1">
    <property type="entry name" value="ANAEROBIC NITRIC OXIDE REDUCTASE FLAVORUBREDOXIN"/>
    <property type="match status" value="1"/>
</dbReference>
<dbReference type="SUPFAM" id="SSF52218">
    <property type="entry name" value="Flavoproteins"/>
    <property type="match status" value="1"/>
</dbReference>
<comment type="caution">
    <text evidence="3">The sequence shown here is derived from an EMBL/GenBank/DDBJ whole genome shotgun (WGS) entry which is preliminary data.</text>
</comment>
<dbReference type="AlphaFoldDB" id="A0A940IEC1"/>
<dbReference type="SMART" id="SM00849">
    <property type="entry name" value="Lactamase_B"/>
    <property type="match status" value="1"/>
</dbReference>
<dbReference type="PROSITE" id="PS50902">
    <property type="entry name" value="FLAVODOXIN_LIKE"/>
    <property type="match status" value="1"/>
</dbReference>
<dbReference type="Pfam" id="PF00258">
    <property type="entry name" value="Flavodoxin_1"/>
    <property type="match status" value="1"/>
</dbReference>
<dbReference type="EMBL" id="JADIMV010000054">
    <property type="protein sequence ID" value="MBO8439635.1"/>
    <property type="molecule type" value="Genomic_DNA"/>
</dbReference>
<dbReference type="PANTHER" id="PTHR43717">
    <property type="entry name" value="ANAEROBIC NITRIC OXIDE REDUCTASE FLAVORUBREDOXIN"/>
    <property type="match status" value="1"/>
</dbReference>
<dbReference type="Pfam" id="PF19583">
    <property type="entry name" value="ODP"/>
    <property type="match status" value="1"/>
</dbReference>
<organism evidence="3 4">
    <name type="scientific">Candidatus Aphodosoma intestinipullorum</name>
    <dbReference type="NCBI Taxonomy" id="2840674"/>
    <lineage>
        <taxon>Bacteria</taxon>
        <taxon>Pseudomonadati</taxon>
        <taxon>Bacteroidota</taxon>
        <taxon>Bacteroidia</taxon>
        <taxon>Bacteroidales</taxon>
        <taxon>Candidatus Aphodosoma</taxon>
    </lineage>
</organism>
<evidence type="ECO:0000313" key="4">
    <source>
        <dbReference type="Proteomes" id="UP000712007"/>
    </source>
</evidence>
<dbReference type="InterPro" id="IPR001279">
    <property type="entry name" value="Metallo-B-lactamas"/>
</dbReference>
<dbReference type="CDD" id="cd07709">
    <property type="entry name" value="flavodiiron_proteins_MBL-fold"/>
    <property type="match status" value="1"/>
</dbReference>
<evidence type="ECO:0000256" key="1">
    <source>
        <dbReference type="ARBA" id="ARBA00007121"/>
    </source>
</evidence>
<dbReference type="InterPro" id="IPR008254">
    <property type="entry name" value="Flavodoxin/NO_synth"/>
</dbReference>
<dbReference type="InterPro" id="IPR036866">
    <property type="entry name" value="RibonucZ/Hydroxyglut_hydro"/>
</dbReference>
<dbReference type="GO" id="GO:0046872">
    <property type="term" value="F:metal ion binding"/>
    <property type="evidence" value="ECO:0007669"/>
    <property type="project" value="InterPro"/>
</dbReference>
<accession>A0A940IEC1</accession>
<dbReference type="Gene3D" id="3.60.15.10">
    <property type="entry name" value="Ribonuclease Z/Hydroxyacylglutathione hydrolase-like"/>
    <property type="match status" value="1"/>
</dbReference>
<gene>
    <name evidence="3" type="ORF">IAC51_03185</name>
</gene>
<proteinExistence type="inferred from homology"/>
<comment type="similarity">
    <text evidence="1">In the N-terminal section; belongs to the zinc metallo-hydrolase group 3 family.</text>
</comment>
<name>A0A940IEC1_9BACT</name>
<dbReference type="SUPFAM" id="SSF56281">
    <property type="entry name" value="Metallo-hydrolase/oxidoreductase"/>
    <property type="match status" value="1"/>
</dbReference>
<dbReference type="InterPro" id="IPR016440">
    <property type="entry name" value="Rubredoxin-O_OxRdtase"/>
</dbReference>
<reference evidence="3" key="2">
    <citation type="journal article" date="2021" name="PeerJ">
        <title>Extensive microbial diversity within the chicken gut microbiome revealed by metagenomics and culture.</title>
        <authorList>
            <person name="Gilroy R."/>
            <person name="Ravi A."/>
            <person name="Getino M."/>
            <person name="Pursley I."/>
            <person name="Horton D.L."/>
            <person name="Alikhan N.F."/>
            <person name="Baker D."/>
            <person name="Gharbi K."/>
            <person name="Hall N."/>
            <person name="Watson M."/>
            <person name="Adriaenssens E.M."/>
            <person name="Foster-Nyarko E."/>
            <person name="Jarju S."/>
            <person name="Secka A."/>
            <person name="Antonio M."/>
            <person name="Oren A."/>
            <person name="Chaudhuri R.R."/>
            <person name="La Ragione R."/>
            <person name="Hildebrand F."/>
            <person name="Pallen M.J."/>
        </authorList>
    </citation>
    <scope>NUCLEOTIDE SEQUENCE</scope>
    <source>
        <strain evidence="3">3924</strain>
    </source>
</reference>
<dbReference type="PIRSF" id="PIRSF005243">
    <property type="entry name" value="ROO"/>
    <property type="match status" value="1"/>
</dbReference>
<evidence type="ECO:0000259" key="2">
    <source>
        <dbReference type="PROSITE" id="PS50902"/>
    </source>
</evidence>
<dbReference type="Proteomes" id="UP000712007">
    <property type="component" value="Unassembled WGS sequence"/>
</dbReference>
<dbReference type="GO" id="GO:0009055">
    <property type="term" value="F:electron transfer activity"/>
    <property type="evidence" value="ECO:0007669"/>
    <property type="project" value="InterPro"/>
</dbReference>
<dbReference type="InterPro" id="IPR029039">
    <property type="entry name" value="Flavoprotein-like_sf"/>
</dbReference>
<protein>
    <submittedName>
        <fullName evidence="3">FprA family A-type flavoprotein</fullName>
    </submittedName>
</protein>
<evidence type="ECO:0000313" key="3">
    <source>
        <dbReference type="EMBL" id="MBO8439635.1"/>
    </source>
</evidence>
<dbReference type="Gene3D" id="3.40.50.360">
    <property type="match status" value="1"/>
</dbReference>
<dbReference type="InterPro" id="IPR045761">
    <property type="entry name" value="ODP_dom"/>
</dbReference>
<feature type="domain" description="Flavodoxin-like" evidence="2">
    <location>
        <begin position="252"/>
        <end position="389"/>
    </location>
</feature>
<sequence length="398" mass="44870">MQRYEIAKDIYYVGVNDRHKHLFENMLPLPYGVSYNSYLIVDEKVALVDTVEGPFAEELLDNIKEVIGDRRLDYLIVNHMEPDHSSGIRIMLAHYPGLKLIVNAKTIDMLKGYYGLNEDVMLEVKNGEEISLGGRMLSFHFAPMVHWPEVMMTYVAKDQILFSADAFGCFGTLDGAVLDTHLNLGLYFDEMYRYYANIVGKYGSPVQTALKKLGGLPLSMICSTHGPVWTKHIPEVVGIYDELSSGKTQEGVVIAYGSMYGHTEQMAEMVARGVASVMKNVRIYDVSTADHSLLLSEIFKYKGLILGSPTYCNEIYPNMQYIMNKIATRNIKDRVFGYWGSFTWAGAAAKGFASFAESMKWEEPVGLEIKQSMTQAQADELFELGRQVAERVKKAFIK</sequence>